<dbReference type="Pfam" id="PF00848">
    <property type="entry name" value="Ring_hydroxyl_A"/>
    <property type="match status" value="1"/>
</dbReference>
<dbReference type="PANTHER" id="PTHR43756:SF5">
    <property type="entry name" value="CHOLINE MONOOXYGENASE, CHLOROPLASTIC"/>
    <property type="match status" value="1"/>
</dbReference>
<comment type="cofactor">
    <cofactor evidence="1">
        <name>Fe cation</name>
        <dbReference type="ChEBI" id="CHEBI:24875"/>
    </cofactor>
</comment>
<keyword evidence="5" id="KW-0408">Iron</keyword>
<dbReference type="EMBL" id="JAICBX010000001">
    <property type="protein sequence ID" value="MBW8637162.1"/>
    <property type="molecule type" value="Genomic_DNA"/>
</dbReference>
<dbReference type="Gene3D" id="3.90.380.10">
    <property type="entry name" value="Naphthalene 1,2-dioxygenase Alpha Subunit, Chain A, domain 1"/>
    <property type="match status" value="2"/>
</dbReference>
<evidence type="ECO:0000256" key="2">
    <source>
        <dbReference type="ARBA" id="ARBA00022714"/>
    </source>
</evidence>
<dbReference type="GO" id="GO:0051537">
    <property type="term" value="F:2 iron, 2 sulfur cluster binding"/>
    <property type="evidence" value="ECO:0007669"/>
    <property type="project" value="UniProtKB-KW"/>
</dbReference>
<evidence type="ECO:0000256" key="4">
    <source>
        <dbReference type="ARBA" id="ARBA00023002"/>
    </source>
</evidence>
<dbReference type="AlphaFoldDB" id="A0AAE3D0M7"/>
<dbReference type="SUPFAM" id="SSF50022">
    <property type="entry name" value="ISP domain"/>
    <property type="match status" value="1"/>
</dbReference>
<evidence type="ECO:0000259" key="7">
    <source>
        <dbReference type="PROSITE" id="PS51296"/>
    </source>
</evidence>
<keyword evidence="4" id="KW-0560">Oxidoreductase</keyword>
<dbReference type="Proteomes" id="UP001196509">
    <property type="component" value="Unassembled WGS sequence"/>
</dbReference>
<dbReference type="InterPro" id="IPR001663">
    <property type="entry name" value="Rng_hydr_dOase-A"/>
</dbReference>
<keyword evidence="2" id="KW-0001">2Fe-2S</keyword>
<dbReference type="CDD" id="cd03469">
    <property type="entry name" value="Rieske_RO_Alpha_N"/>
    <property type="match status" value="1"/>
</dbReference>
<dbReference type="PRINTS" id="PR00090">
    <property type="entry name" value="RNGDIOXGNASE"/>
</dbReference>
<comment type="caution">
    <text evidence="8">The sequence shown here is derived from an EMBL/GenBank/DDBJ whole genome shotgun (WGS) entry which is preliminary data.</text>
</comment>
<accession>A0AAE3D0M7</accession>
<dbReference type="InterPro" id="IPR015879">
    <property type="entry name" value="Ring_hydroxy_dOase_asu_C_dom"/>
</dbReference>
<dbReference type="RefSeq" id="WP_220227779.1">
    <property type="nucleotide sequence ID" value="NZ_JAICBX010000001.1"/>
</dbReference>
<evidence type="ECO:0000313" key="9">
    <source>
        <dbReference type="Proteomes" id="UP001196509"/>
    </source>
</evidence>
<dbReference type="GO" id="GO:0016491">
    <property type="term" value="F:oxidoreductase activity"/>
    <property type="evidence" value="ECO:0007669"/>
    <property type="project" value="UniProtKB-KW"/>
</dbReference>
<name>A0AAE3D0M7_9HYPH</name>
<dbReference type="SUPFAM" id="SSF55961">
    <property type="entry name" value="Bet v1-like"/>
    <property type="match status" value="1"/>
</dbReference>
<protein>
    <submittedName>
        <fullName evidence="8">Rieske 2Fe-2S domain-containing protein</fullName>
    </submittedName>
</protein>
<dbReference type="InterPro" id="IPR036922">
    <property type="entry name" value="Rieske_2Fe-2S_sf"/>
</dbReference>
<proteinExistence type="predicted"/>
<keyword evidence="6" id="KW-0411">Iron-sulfur</keyword>
<gene>
    <name evidence="8" type="ORF">K1W69_08185</name>
</gene>
<dbReference type="InterPro" id="IPR017941">
    <property type="entry name" value="Rieske_2Fe-2S"/>
</dbReference>
<dbReference type="PANTHER" id="PTHR43756">
    <property type="entry name" value="CHOLINE MONOOXYGENASE, CHLOROPLASTIC"/>
    <property type="match status" value="1"/>
</dbReference>
<keyword evidence="3" id="KW-0479">Metal-binding</keyword>
<sequence>MSSAKSESERLLRQISEIAASPMERARAMPPAIYTNQEIHDLEQMRIFRKSWICIGRADALSEPGDYLTFTISEQPIVAISQRDGTVRAFANVCLHRMMVLLSGEGNCRRIVCPYHAWTYDIDGRLIGAPQMNRTEGFNARDNALPELRCEIWRGWVYVSLDPDVAPVSDLLRELEPVVDRYRMENYVQVATQDHVWDTNWKLLTENFMESYHLPIAHRATVGAWFPVDDTGFPDQRHSHFTYETFKKNKDATYGLAHANNDVLEGEWRRTSVMPTIFPTHMFVLAPDHLWYLTLMPKGTGQVHVRFGAALAPEVLAGLDDPEAFLRDTIGFFDKVNDEDRFVVEGIYKGARAPLSTGGPLSWMEREIHDFICYLSGALGG</sequence>
<organism evidence="8 9">
    <name type="scientific">Flavimaribacter sediminis</name>
    <dbReference type="NCBI Taxonomy" id="2865987"/>
    <lineage>
        <taxon>Bacteria</taxon>
        <taxon>Pseudomonadati</taxon>
        <taxon>Pseudomonadota</taxon>
        <taxon>Alphaproteobacteria</taxon>
        <taxon>Hyphomicrobiales</taxon>
        <taxon>Rhizobiaceae</taxon>
        <taxon>Flavimaribacter</taxon>
    </lineage>
</organism>
<evidence type="ECO:0000256" key="1">
    <source>
        <dbReference type="ARBA" id="ARBA00001962"/>
    </source>
</evidence>
<keyword evidence="9" id="KW-1185">Reference proteome</keyword>
<evidence type="ECO:0000256" key="6">
    <source>
        <dbReference type="ARBA" id="ARBA00023014"/>
    </source>
</evidence>
<reference evidence="8" key="1">
    <citation type="submission" date="2021-08" db="EMBL/GenBank/DDBJ databases">
        <title>Hoeflea bacterium WL0058 sp. nov., isolated from the sediment.</title>
        <authorList>
            <person name="Wang L."/>
            <person name="Zhang D."/>
        </authorList>
    </citation>
    <scope>NUCLEOTIDE SEQUENCE</scope>
    <source>
        <strain evidence="8">WL0058</strain>
    </source>
</reference>
<dbReference type="CDD" id="cd08885">
    <property type="entry name" value="RHO_alpha_C_1"/>
    <property type="match status" value="1"/>
</dbReference>
<evidence type="ECO:0000256" key="5">
    <source>
        <dbReference type="ARBA" id="ARBA00023004"/>
    </source>
</evidence>
<dbReference type="GO" id="GO:0005506">
    <property type="term" value="F:iron ion binding"/>
    <property type="evidence" value="ECO:0007669"/>
    <property type="project" value="InterPro"/>
</dbReference>
<dbReference type="PROSITE" id="PS51296">
    <property type="entry name" value="RIESKE"/>
    <property type="match status" value="1"/>
</dbReference>
<evidence type="ECO:0000256" key="3">
    <source>
        <dbReference type="ARBA" id="ARBA00022723"/>
    </source>
</evidence>
<dbReference type="Pfam" id="PF00355">
    <property type="entry name" value="Rieske"/>
    <property type="match status" value="1"/>
</dbReference>
<evidence type="ECO:0000313" key="8">
    <source>
        <dbReference type="EMBL" id="MBW8637162.1"/>
    </source>
</evidence>
<dbReference type="Gene3D" id="2.102.10.10">
    <property type="entry name" value="Rieske [2Fe-2S] iron-sulphur domain"/>
    <property type="match status" value="1"/>
</dbReference>
<feature type="domain" description="Rieske" evidence="7">
    <location>
        <begin position="52"/>
        <end position="159"/>
    </location>
</feature>